<dbReference type="EMBL" id="MU128948">
    <property type="protein sequence ID" value="KAF9515604.1"/>
    <property type="molecule type" value="Genomic_DNA"/>
</dbReference>
<proteinExistence type="predicted"/>
<name>A0A9P6DY54_9AGAM</name>
<gene>
    <name evidence="1" type="ORF">BS47DRAFT_770219</name>
</gene>
<accession>A0A9P6DY54</accession>
<dbReference type="AlphaFoldDB" id="A0A9P6DY54"/>
<sequence length="165" mass="19185">MHPPIHRIFGKGESDELQELIRVDTLSVLVRIFRRQHHITLKNRSDFEAILLQFCSYNSTSRQYFLKSDALPYVRDVLMGKWVSLSVMERRLAPTHLCLNRPQSPFLLTALSFVKRSESVAELHNRLISCEVLVPLARCLALTSAQFLRIISRSHLYYCSQELSR</sequence>
<organism evidence="1 2">
    <name type="scientific">Hydnum rufescens UP504</name>
    <dbReference type="NCBI Taxonomy" id="1448309"/>
    <lineage>
        <taxon>Eukaryota</taxon>
        <taxon>Fungi</taxon>
        <taxon>Dikarya</taxon>
        <taxon>Basidiomycota</taxon>
        <taxon>Agaricomycotina</taxon>
        <taxon>Agaricomycetes</taxon>
        <taxon>Cantharellales</taxon>
        <taxon>Hydnaceae</taxon>
        <taxon>Hydnum</taxon>
    </lineage>
</organism>
<reference evidence="1" key="1">
    <citation type="journal article" date="2020" name="Nat. Commun.">
        <title>Large-scale genome sequencing of mycorrhizal fungi provides insights into the early evolution of symbiotic traits.</title>
        <authorList>
            <person name="Miyauchi S."/>
            <person name="Kiss E."/>
            <person name="Kuo A."/>
            <person name="Drula E."/>
            <person name="Kohler A."/>
            <person name="Sanchez-Garcia M."/>
            <person name="Morin E."/>
            <person name="Andreopoulos B."/>
            <person name="Barry K.W."/>
            <person name="Bonito G."/>
            <person name="Buee M."/>
            <person name="Carver A."/>
            <person name="Chen C."/>
            <person name="Cichocki N."/>
            <person name="Clum A."/>
            <person name="Culley D."/>
            <person name="Crous P.W."/>
            <person name="Fauchery L."/>
            <person name="Girlanda M."/>
            <person name="Hayes R.D."/>
            <person name="Keri Z."/>
            <person name="LaButti K."/>
            <person name="Lipzen A."/>
            <person name="Lombard V."/>
            <person name="Magnuson J."/>
            <person name="Maillard F."/>
            <person name="Murat C."/>
            <person name="Nolan M."/>
            <person name="Ohm R.A."/>
            <person name="Pangilinan J."/>
            <person name="Pereira M.F."/>
            <person name="Perotto S."/>
            <person name="Peter M."/>
            <person name="Pfister S."/>
            <person name="Riley R."/>
            <person name="Sitrit Y."/>
            <person name="Stielow J.B."/>
            <person name="Szollosi G."/>
            <person name="Zifcakova L."/>
            <person name="Stursova M."/>
            <person name="Spatafora J.W."/>
            <person name="Tedersoo L."/>
            <person name="Vaario L.M."/>
            <person name="Yamada A."/>
            <person name="Yan M."/>
            <person name="Wang P."/>
            <person name="Xu J."/>
            <person name="Bruns T."/>
            <person name="Baldrian P."/>
            <person name="Vilgalys R."/>
            <person name="Dunand C."/>
            <person name="Henrissat B."/>
            <person name="Grigoriev I.V."/>
            <person name="Hibbett D."/>
            <person name="Nagy L.G."/>
            <person name="Martin F.M."/>
        </authorList>
    </citation>
    <scope>NUCLEOTIDE SEQUENCE</scope>
    <source>
        <strain evidence="1">UP504</strain>
    </source>
</reference>
<keyword evidence="2" id="KW-1185">Reference proteome</keyword>
<evidence type="ECO:0000313" key="1">
    <source>
        <dbReference type="EMBL" id="KAF9515604.1"/>
    </source>
</evidence>
<dbReference type="Proteomes" id="UP000886523">
    <property type="component" value="Unassembled WGS sequence"/>
</dbReference>
<evidence type="ECO:0000313" key="2">
    <source>
        <dbReference type="Proteomes" id="UP000886523"/>
    </source>
</evidence>
<protein>
    <submittedName>
        <fullName evidence="1">Uncharacterized protein</fullName>
    </submittedName>
</protein>
<comment type="caution">
    <text evidence="1">The sequence shown here is derived from an EMBL/GenBank/DDBJ whole genome shotgun (WGS) entry which is preliminary data.</text>
</comment>